<evidence type="ECO:0000313" key="5">
    <source>
        <dbReference type="EMBL" id="VDN36327.1"/>
    </source>
</evidence>
<keyword evidence="3" id="KW-0131">Cell cycle</keyword>
<organism evidence="7">
    <name type="scientific">Gongylonema pulchrum</name>
    <dbReference type="NCBI Taxonomy" id="637853"/>
    <lineage>
        <taxon>Eukaryota</taxon>
        <taxon>Metazoa</taxon>
        <taxon>Ecdysozoa</taxon>
        <taxon>Nematoda</taxon>
        <taxon>Chromadorea</taxon>
        <taxon>Rhabditida</taxon>
        <taxon>Spirurina</taxon>
        <taxon>Spiruromorpha</taxon>
        <taxon>Spiruroidea</taxon>
        <taxon>Gongylonematidae</taxon>
        <taxon>Gongylonema</taxon>
    </lineage>
</organism>
<keyword evidence="4" id="KW-1133">Transmembrane helix</keyword>
<dbReference type="GO" id="GO:0007091">
    <property type="term" value="P:metaphase/anaphase transition of mitotic cell cycle"/>
    <property type="evidence" value="ECO:0007669"/>
    <property type="project" value="TreeGrafter"/>
</dbReference>
<evidence type="ECO:0000256" key="4">
    <source>
        <dbReference type="SAM" id="Phobius"/>
    </source>
</evidence>
<evidence type="ECO:0000256" key="1">
    <source>
        <dbReference type="ARBA" id="ARBA00022618"/>
    </source>
</evidence>
<evidence type="ECO:0000256" key="2">
    <source>
        <dbReference type="ARBA" id="ARBA00022776"/>
    </source>
</evidence>
<accession>A0A183EHY2</accession>
<feature type="transmembrane region" description="Helical" evidence="4">
    <location>
        <begin position="20"/>
        <end position="39"/>
    </location>
</feature>
<evidence type="ECO:0000313" key="6">
    <source>
        <dbReference type="Proteomes" id="UP000271098"/>
    </source>
</evidence>
<feature type="transmembrane region" description="Helical" evidence="4">
    <location>
        <begin position="69"/>
        <end position="89"/>
    </location>
</feature>
<dbReference type="Proteomes" id="UP000271098">
    <property type="component" value="Unassembled WGS sequence"/>
</dbReference>
<keyword evidence="6" id="KW-1185">Reference proteome</keyword>
<dbReference type="GO" id="GO:0070979">
    <property type="term" value="P:protein K11-linked ubiquitination"/>
    <property type="evidence" value="ECO:0007669"/>
    <property type="project" value="TreeGrafter"/>
</dbReference>
<evidence type="ECO:0000256" key="3">
    <source>
        <dbReference type="ARBA" id="ARBA00023306"/>
    </source>
</evidence>
<dbReference type="EMBL" id="UYRT01090685">
    <property type="protein sequence ID" value="VDN36327.1"/>
    <property type="molecule type" value="Genomic_DNA"/>
</dbReference>
<dbReference type="AlphaFoldDB" id="A0A183EHY2"/>
<keyword evidence="4" id="KW-0812">Transmembrane</keyword>
<name>A0A183EHY2_9BILA</name>
<dbReference type="InterPro" id="IPR024990">
    <property type="entry name" value="Apc1"/>
</dbReference>
<protein>
    <submittedName>
        <fullName evidence="7">Anaphase-promoting complex subunit 1</fullName>
    </submittedName>
</protein>
<dbReference type="GO" id="GO:0051301">
    <property type="term" value="P:cell division"/>
    <property type="evidence" value="ECO:0007669"/>
    <property type="project" value="UniProtKB-KW"/>
</dbReference>
<reference evidence="5 6" key="2">
    <citation type="submission" date="2018-11" db="EMBL/GenBank/DDBJ databases">
        <authorList>
            <consortium name="Pathogen Informatics"/>
        </authorList>
    </citation>
    <scope>NUCLEOTIDE SEQUENCE [LARGE SCALE GENOMIC DNA]</scope>
</reference>
<sequence>MYYTMMVMPLERNNQGLKRLRHAAEAATMFNVLCTLLMAGSGNLQVLRICRLLRTRVTIPDSHRDNVNYSIYAAAHATVGMLMMGYGRYAFKTDDLSIAALVIAFFPISPHRISDNRQVIFEVILFYERFYIQVIVSVRNWPSS</sequence>
<dbReference type="WBParaSite" id="GPUH_0002059801-mRNA-1">
    <property type="protein sequence ID" value="GPUH_0002059801-mRNA-1"/>
    <property type="gene ID" value="GPUH_0002059801"/>
</dbReference>
<dbReference type="GO" id="GO:0060090">
    <property type="term" value="F:molecular adaptor activity"/>
    <property type="evidence" value="ECO:0007669"/>
    <property type="project" value="TreeGrafter"/>
</dbReference>
<proteinExistence type="predicted"/>
<evidence type="ECO:0000313" key="7">
    <source>
        <dbReference type="WBParaSite" id="GPUH_0002059801-mRNA-1"/>
    </source>
</evidence>
<dbReference type="OrthoDB" id="26401at2759"/>
<keyword evidence="4" id="KW-0472">Membrane</keyword>
<gene>
    <name evidence="5" type="ORF">GPUH_LOCUS20574</name>
</gene>
<dbReference type="PANTHER" id="PTHR12827:SF3">
    <property type="entry name" value="ANAPHASE-PROMOTING COMPLEX SUBUNIT 1"/>
    <property type="match status" value="1"/>
</dbReference>
<reference evidence="7" key="1">
    <citation type="submission" date="2016-06" db="UniProtKB">
        <authorList>
            <consortium name="WormBaseParasite"/>
        </authorList>
    </citation>
    <scope>IDENTIFICATION</scope>
</reference>
<dbReference type="GO" id="GO:0005680">
    <property type="term" value="C:anaphase-promoting complex"/>
    <property type="evidence" value="ECO:0007669"/>
    <property type="project" value="InterPro"/>
</dbReference>
<dbReference type="PANTHER" id="PTHR12827">
    <property type="entry name" value="MEIOTIC CHECKPOINT REGULATOR TSG24 FAMILY MEMBER"/>
    <property type="match status" value="1"/>
</dbReference>
<dbReference type="GO" id="GO:0031145">
    <property type="term" value="P:anaphase-promoting complex-dependent catabolic process"/>
    <property type="evidence" value="ECO:0007669"/>
    <property type="project" value="TreeGrafter"/>
</dbReference>
<keyword evidence="2" id="KW-0498">Mitosis</keyword>
<keyword evidence="1" id="KW-0132">Cell division</keyword>